<comment type="similarity">
    <text evidence="6">Belongs to the major facilitator superfamily. Allantoate permease family.</text>
</comment>
<evidence type="ECO:0000256" key="5">
    <source>
        <dbReference type="ARBA" id="ARBA00023136"/>
    </source>
</evidence>
<reference evidence="8" key="1">
    <citation type="submission" date="2022-12" db="EMBL/GenBank/DDBJ databases">
        <authorList>
            <person name="Petersen C."/>
        </authorList>
    </citation>
    <scope>NUCLEOTIDE SEQUENCE</scope>
    <source>
        <strain evidence="8">IBT 21472</strain>
    </source>
</reference>
<keyword evidence="4 7" id="KW-1133">Transmembrane helix</keyword>
<feature type="transmembrane region" description="Helical" evidence="7">
    <location>
        <begin position="347"/>
        <end position="365"/>
    </location>
</feature>
<dbReference type="Proteomes" id="UP001147746">
    <property type="component" value="Unassembled WGS sequence"/>
</dbReference>
<evidence type="ECO:0000256" key="2">
    <source>
        <dbReference type="ARBA" id="ARBA00022448"/>
    </source>
</evidence>
<comment type="subcellular location">
    <subcellularLocation>
        <location evidence="1">Membrane</location>
        <topology evidence="1">Multi-pass membrane protein</topology>
    </subcellularLocation>
</comment>
<keyword evidence="5 7" id="KW-0472">Membrane</keyword>
<feature type="transmembrane region" description="Helical" evidence="7">
    <location>
        <begin position="211"/>
        <end position="231"/>
    </location>
</feature>
<reference evidence="8" key="2">
    <citation type="journal article" date="2023" name="IMA Fungus">
        <title>Comparative genomic study of the Penicillium genus elucidates a diverse pangenome and 15 lateral gene transfer events.</title>
        <authorList>
            <person name="Petersen C."/>
            <person name="Sorensen T."/>
            <person name="Nielsen M.R."/>
            <person name="Sondergaard T.E."/>
            <person name="Sorensen J.L."/>
            <person name="Fitzpatrick D.A."/>
            <person name="Frisvad J.C."/>
            <person name="Nielsen K.L."/>
        </authorList>
    </citation>
    <scope>NUCLEOTIDE SEQUENCE</scope>
    <source>
        <strain evidence="8">IBT 21472</strain>
    </source>
</reference>
<dbReference type="InterPro" id="IPR011701">
    <property type="entry name" value="MFS"/>
</dbReference>
<organism evidence="8 9">
    <name type="scientific">Penicillium atrosanguineum</name>
    <dbReference type="NCBI Taxonomy" id="1132637"/>
    <lineage>
        <taxon>Eukaryota</taxon>
        <taxon>Fungi</taxon>
        <taxon>Dikarya</taxon>
        <taxon>Ascomycota</taxon>
        <taxon>Pezizomycotina</taxon>
        <taxon>Eurotiomycetes</taxon>
        <taxon>Eurotiomycetidae</taxon>
        <taxon>Eurotiales</taxon>
        <taxon>Aspergillaceae</taxon>
        <taxon>Penicillium</taxon>
    </lineage>
</organism>
<evidence type="ECO:0000256" key="1">
    <source>
        <dbReference type="ARBA" id="ARBA00004141"/>
    </source>
</evidence>
<dbReference type="GO" id="GO:0022857">
    <property type="term" value="F:transmembrane transporter activity"/>
    <property type="evidence" value="ECO:0007669"/>
    <property type="project" value="InterPro"/>
</dbReference>
<dbReference type="PROSITE" id="PS50850">
    <property type="entry name" value="MFS"/>
    <property type="match status" value="1"/>
</dbReference>
<accession>A0A9W9HDD3</accession>
<comment type="caution">
    <text evidence="8">The sequence shown here is derived from an EMBL/GenBank/DDBJ whole genome shotgun (WGS) entry which is preliminary data.</text>
</comment>
<dbReference type="EMBL" id="JAPZBO010000007">
    <property type="protein sequence ID" value="KAJ5311349.1"/>
    <property type="molecule type" value="Genomic_DNA"/>
</dbReference>
<evidence type="ECO:0000313" key="9">
    <source>
        <dbReference type="Proteomes" id="UP001147746"/>
    </source>
</evidence>
<feature type="transmembrane region" description="Helical" evidence="7">
    <location>
        <begin position="48"/>
        <end position="65"/>
    </location>
</feature>
<evidence type="ECO:0000256" key="4">
    <source>
        <dbReference type="ARBA" id="ARBA00022989"/>
    </source>
</evidence>
<feature type="transmembrane region" description="Helical" evidence="7">
    <location>
        <begin position="371"/>
        <end position="394"/>
    </location>
</feature>
<feature type="transmembrane region" description="Helical" evidence="7">
    <location>
        <begin position="147"/>
        <end position="169"/>
    </location>
</feature>
<feature type="transmembrane region" description="Helical" evidence="7">
    <location>
        <begin position="406"/>
        <end position="426"/>
    </location>
</feature>
<dbReference type="PANTHER" id="PTHR43791:SF103">
    <property type="entry name" value="MAJOR FACILITATOR SUPERFAMILY (MFS) PROFILE DOMAIN-CONTAINING PROTEIN-RELATED"/>
    <property type="match status" value="1"/>
</dbReference>
<feature type="transmembrane region" description="Helical" evidence="7">
    <location>
        <begin position="438"/>
        <end position="461"/>
    </location>
</feature>
<keyword evidence="2" id="KW-0813">Transport</keyword>
<dbReference type="Gene3D" id="1.20.1250.20">
    <property type="entry name" value="MFS general substrate transporter like domains"/>
    <property type="match status" value="2"/>
</dbReference>
<name>A0A9W9HDD3_9EURO</name>
<keyword evidence="9" id="KW-1185">Reference proteome</keyword>
<evidence type="ECO:0000256" key="6">
    <source>
        <dbReference type="ARBA" id="ARBA00037968"/>
    </source>
</evidence>
<dbReference type="SUPFAM" id="SSF103473">
    <property type="entry name" value="MFS general substrate transporter"/>
    <property type="match status" value="1"/>
</dbReference>
<evidence type="ECO:0000313" key="8">
    <source>
        <dbReference type="EMBL" id="KAJ5311349.1"/>
    </source>
</evidence>
<gene>
    <name evidence="8" type="ORF">N7476_007209</name>
</gene>
<dbReference type="Pfam" id="PF07690">
    <property type="entry name" value="MFS_1"/>
    <property type="match status" value="1"/>
</dbReference>
<dbReference type="InterPro" id="IPR020846">
    <property type="entry name" value="MFS_dom"/>
</dbReference>
<dbReference type="PANTHER" id="PTHR43791">
    <property type="entry name" value="PERMEASE-RELATED"/>
    <property type="match status" value="1"/>
</dbReference>
<feature type="transmembrane region" description="Helical" evidence="7">
    <location>
        <begin position="119"/>
        <end position="141"/>
    </location>
</feature>
<protein>
    <submittedName>
        <fullName evidence="8">Uncharacterized protein</fullName>
    </submittedName>
</protein>
<feature type="transmembrane region" description="Helical" evidence="7">
    <location>
        <begin position="280"/>
        <end position="304"/>
    </location>
</feature>
<feature type="transmembrane region" description="Helical" evidence="7">
    <location>
        <begin position="88"/>
        <end position="112"/>
    </location>
</feature>
<feature type="transmembrane region" description="Helical" evidence="7">
    <location>
        <begin position="316"/>
        <end position="340"/>
    </location>
</feature>
<sequence>MEKSQQEFLTYNEKVPYVANEIGQDASIGEVFEYQASPEEERRLLRKLDLFMIPTMGVCYMLQYMDKLAISQATLLNLRADLGLVGSQYTWCSAIFYFGYLAWSWPTSYLIVRLPLGKYLAVSVFLWGGVLMCHAACQNFAGLITARFFLGVGEAAVAPGFGLITGMFYKREEQPARQGAWFVGNCIANIIGGVVAYGIGHSASDLQSWRLLFLALGAITSGYAVFLFFVLPDSPATASFLTPTERTIAVQRTLANKTGATETTPFQWSQVMDAAKDPQVWLLVFYTFCVNLANGGLTSFGAIIVEGFGFSAFKSLLIQMPMGLSQLVFLVITATIATCIASSRIPVMVLNVIVSVIGTAMIYTLDDDQKIAKMVGLCFVAVFAVNIPLILSIVSSNVAGVTKRSTVSVAVFAAYCVGNIVGPQFFLASEEPVYATGIRASLCGLALGILFLGLLFTFYIWENKRRDSKQGQVVISDLEGVVAAQANKTDRQIPGFRYAL</sequence>
<keyword evidence="3 7" id="KW-0812">Transmembrane</keyword>
<feature type="transmembrane region" description="Helical" evidence="7">
    <location>
        <begin position="181"/>
        <end position="199"/>
    </location>
</feature>
<dbReference type="AlphaFoldDB" id="A0A9W9HDD3"/>
<proteinExistence type="inferred from homology"/>
<evidence type="ECO:0000256" key="3">
    <source>
        <dbReference type="ARBA" id="ARBA00022692"/>
    </source>
</evidence>
<dbReference type="OrthoDB" id="6730379at2759"/>
<dbReference type="FunFam" id="1.20.1250.20:FF:000064">
    <property type="entry name" value="MFS allantoate transporter"/>
    <property type="match status" value="1"/>
</dbReference>
<dbReference type="InterPro" id="IPR036259">
    <property type="entry name" value="MFS_trans_sf"/>
</dbReference>
<evidence type="ECO:0000256" key="7">
    <source>
        <dbReference type="SAM" id="Phobius"/>
    </source>
</evidence>
<dbReference type="GO" id="GO:0016020">
    <property type="term" value="C:membrane"/>
    <property type="evidence" value="ECO:0007669"/>
    <property type="project" value="UniProtKB-SubCell"/>
</dbReference>